<evidence type="ECO:0000313" key="7">
    <source>
        <dbReference type="Proteomes" id="UP000298860"/>
    </source>
</evidence>
<evidence type="ECO:0000256" key="2">
    <source>
        <dbReference type="ARBA" id="ARBA00006906"/>
    </source>
</evidence>
<dbReference type="GO" id="GO:0016829">
    <property type="term" value="F:lyase activity"/>
    <property type="evidence" value="ECO:0007669"/>
    <property type="project" value="UniProtKB-KW"/>
</dbReference>
<dbReference type="Proteomes" id="UP000298860">
    <property type="component" value="Unassembled WGS sequence"/>
</dbReference>
<dbReference type="AlphaFoldDB" id="A0A4D4JHH2"/>
<dbReference type="OrthoDB" id="9805177at2"/>
<name>A0A4D4JHH2_9PSEU</name>
<evidence type="ECO:0000313" key="6">
    <source>
        <dbReference type="EMBL" id="GDY33353.1"/>
    </source>
</evidence>
<evidence type="ECO:0000256" key="1">
    <source>
        <dbReference type="ARBA" id="ARBA00004761"/>
    </source>
</evidence>
<sequence length="215" mass="21798">MTGPQRVPPGEALTGTRVLAILRGRGADHLDTVVDALVECGVRCLEITMNTPGALEAVRRATERHGSAAEVGVGTVRRADQVGPAAEAGARFVVTPGTDPRVAAEVHRHGLAYYPGAFTATEVLTAWDLGASAVKVFPAGLGGPCYIRELRAPLDDVALIPTGGVTVEQAADYLAAGALAVGMGGPLLGDALHGGSLAGLRERARTVLAALGGAP</sequence>
<comment type="pathway">
    <text evidence="1">Carbohydrate acid metabolism.</text>
</comment>
<dbReference type="Pfam" id="PF01081">
    <property type="entry name" value="Aldolase"/>
    <property type="match status" value="1"/>
</dbReference>
<dbReference type="RefSeq" id="WP_137816309.1">
    <property type="nucleotide sequence ID" value="NZ_BJFL01000040.1"/>
</dbReference>
<dbReference type="PANTHER" id="PTHR30246">
    <property type="entry name" value="2-KETO-3-DEOXY-6-PHOSPHOGLUCONATE ALDOLASE"/>
    <property type="match status" value="1"/>
</dbReference>
<dbReference type="InterPro" id="IPR000887">
    <property type="entry name" value="Aldlse_KDPG_KHG"/>
</dbReference>
<keyword evidence="4" id="KW-0456">Lyase</keyword>
<dbReference type="PANTHER" id="PTHR30246:SF1">
    <property type="entry name" value="2-DEHYDRO-3-DEOXY-6-PHOSPHOGALACTONATE ALDOLASE-RELATED"/>
    <property type="match status" value="1"/>
</dbReference>
<keyword evidence="7" id="KW-1185">Reference proteome</keyword>
<comment type="subunit">
    <text evidence="3">Homotrimer.</text>
</comment>
<gene>
    <name evidence="6" type="ORF">GTS_49860</name>
</gene>
<accession>A0A4D4JHH2</accession>
<evidence type="ECO:0000256" key="5">
    <source>
        <dbReference type="ARBA" id="ARBA00023277"/>
    </source>
</evidence>
<comment type="similarity">
    <text evidence="2">Belongs to the KHG/KDPG aldolase family.</text>
</comment>
<protein>
    <submittedName>
        <fullName evidence="6">2-keto-3-deoxy-phosphogluconate aldolase</fullName>
    </submittedName>
</protein>
<dbReference type="CDD" id="cd00452">
    <property type="entry name" value="KDPG_aldolase"/>
    <property type="match status" value="1"/>
</dbReference>
<keyword evidence="5" id="KW-0119">Carbohydrate metabolism</keyword>
<comment type="caution">
    <text evidence="6">The sequence shown here is derived from an EMBL/GenBank/DDBJ whole genome shotgun (WGS) entry which is preliminary data.</text>
</comment>
<dbReference type="EMBL" id="BJFL01000040">
    <property type="protein sequence ID" value="GDY33353.1"/>
    <property type="molecule type" value="Genomic_DNA"/>
</dbReference>
<dbReference type="NCBIfam" id="TIGR01182">
    <property type="entry name" value="eda"/>
    <property type="match status" value="1"/>
</dbReference>
<evidence type="ECO:0000256" key="3">
    <source>
        <dbReference type="ARBA" id="ARBA00011233"/>
    </source>
</evidence>
<dbReference type="Gene3D" id="3.20.20.70">
    <property type="entry name" value="Aldolase class I"/>
    <property type="match status" value="1"/>
</dbReference>
<proteinExistence type="inferred from homology"/>
<organism evidence="6 7">
    <name type="scientific">Gandjariella thermophila</name>
    <dbReference type="NCBI Taxonomy" id="1931992"/>
    <lineage>
        <taxon>Bacteria</taxon>
        <taxon>Bacillati</taxon>
        <taxon>Actinomycetota</taxon>
        <taxon>Actinomycetes</taxon>
        <taxon>Pseudonocardiales</taxon>
        <taxon>Pseudonocardiaceae</taxon>
        <taxon>Gandjariella</taxon>
    </lineage>
</organism>
<evidence type="ECO:0000256" key="4">
    <source>
        <dbReference type="ARBA" id="ARBA00023239"/>
    </source>
</evidence>
<reference evidence="7" key="1">
    <citation type="submission" date="2019-04" db="EMBL/GenBank/DDBJ databases">
        <title>Draft genome sequence of Pseudonocardiaceae bacterium SL3-2-4.</title>
        <authorList>
            <person name="Ningsih F."/>
            <person name="Yokota A."/>
            <person name="Sakai Y."/>
            <person name="Nanatani K."/>
            <person name="Yabe S."/>
            <person name="Oetari A."/>
            <person name="Sjamsuridzal W."/>
        </authorList>
    </citation>
    <scope>NUCLEOTIDE SEQUENCE [LARGE SCALE GENOMIC DNA]</scope>
    <source>
        <strain evidence="7">SL3-2-4</strain>
    </source>
</reference>
<dbReference type="InterPro" id="IPR013785">
    <property type="entry name" value="Aldolase_TIM"/>
</dbReference>
<dbReference type="SUPFAM" id="SSF51569">
    <property type="entry name" value="Aldolase"/>
    <property type="match status" value="1"/>
</dbReference>